<organism evidence="2">
    <name type="scientific">Coralloluteibacterium stylophorae</name>
    <dbReference type="NCBI Taxonomy" id="1776034"/>
    <lineage>
        <taxon>Bacteria</taxon>
        <taxon>Pseudomonadati</taxon>
        <taxon>Pseudomonadota</taxon>
        <taxon>Gammaproteobacteria</taxon>
        <taxon>Lysobacterales</taxon>
        <taxon>Lysobacteraceae</taxon>
        <taxon>Coralloluteibacterium</taxon>
    </lineage>
</organism>
<accession>A0A8J8AXD1</accession>
<reference evidence="2" key="2">
    <citation type="submission" date="2021-04" db="EMBL/GenBank/DDBJ databases">
        <authorList>
            <person name="Karlyshev A.V."/>
        </authorList>
    </citation>
    <scope>NUCLEOTIDE SEQUENCE</scope>
    <source>
        <strain evidence="2">LMG 29479</strain>
    </source>
</reference>
<evidence type="ECO:0000256" key="1">
    <source>
        <dbReference type="SAM" id="SignalP"/>
    </source>
</evidence>
<keyword evidence="4" id="KW-1185">Reference proteome</keyword>
<proteinExistence type="predicted"/>
<evidence type="ECO:0000313" key="4">
    <source>
        <dbReference type="Proteomes" id="UP000675747"/>
    </source>
</evidence>
<gene>
    <name evidence="3" type="ORF">KB893_004075</name>
    <name evidence="2" type="ORF">KB893_07010</name>
</gene>
<evidence type="ECO:0000313" key="3">
    <source>
        <dbReference type="EMBL" id="MBS7456312.1"/>
    </source>
</evidence>
<feature type="chain" id="PRO_5042774362" evidence="1">
    <location>
        <begin position="27"/>
        <end position="86"/>
    </location>
</feature>
<protein>
    <submittedName>
        <fullName evidence="2">Uncharacterized protein</fullName>
    </submittedName>
</protein>
<dbReference type="EMBL" id="JAGQFT010000041">
    <property type="protein sequence ID" value="MBR0562267.1"/>
    <property type="molecule type" value="Genomic_DNA"/>
</dbReference>
<dbReference type="AlphaFoldDB" id="A0A8J8AXD1"/>
<sequence>MVTQLKNTAVALLSALLMLGAGALLAEPVAAGEEMALETTSIEELDAALDLPADVLSGAGPSRHPRVDLAMPFFSFARMLPVASES</sequence>
<name>A0A8J8AXD1_9GAMM</name>
<comment type="caution">
    <text evidence="2">The sequence shown here is derived from an EMBL/GenBank/DDBJ whole genome shotgun (WGS) entry which is preliminary data.</text>
</comment>
<dbReference type="EMBL" id="JAGQFT020000002">
    <property type="protein sequence ID" value="MBS7456312.1"/>
    <property type="molecule type" value="Genomic_DNA"/>
</dbReference>
<dbReference type="RefSeq" id="WP_211926210.1">
    <property type="nucleotide sequence ID" value="NZ_JAGQFT020000002.1"/>
</dbReference>
<evidence type="ECO:0000313" key="2">
    <source>
        <dbReference type="EMBL" id="MBR0562267.1"/>
    </source>
</evidence>
<keyword evidence="1" id="KW-0732">Signal</keyword>
<feature type="signal peptide" evidence="1">
    <location>
        <begin position="1"/>
        <end position="26"/>
    </location>
</feature>
<reference evidence="3 4" key="1">
    <citation type="journal article" date="2021" name="Microbiol. Resour. Announc.">
        <title>Draft Genome Sequence of Coralloluteibacterium stylophorae LMG 29479T.</title>
        <authorList>
            <person name="Karlyshev A.V."/>
            <person name="Kudryashova E.B."/>
            <person name="Ariskina E.V."/>
            <person name="Conroy A.P."/>
            <person name="Abidueva E.Y."/>
        </authorList>
    </citation>
    <scope>NUCLEOTIDE SEQUENCE [LARGE SCALE GENOMIC DNA]</scope>
    <source>
        <strain evidence="3 4">LMG 29479</strain>
    </source>
</reference>
<dbReference type="Proteomes" id="UP000675747">
    <property type="component" value="Unassembled WGS sequence"/>
</dbReference>